<protein>
    <submittedName>
        <fullName evidence="8">Uncharacterized membrane protein YckC, RDD family</fullName>
    </submittedName>
</protein>
<evidence type="ECO:0000256" key="3">
    <source>
        <dbReference type="ARBA" id="ARBA00022692"/>
    </source>
</evidence>
<dbReference type="EMBL" id="FOUO01000003">
    <property type="protein sequence ID" value="SFM35694.1"/>
    <property type="molecule type" value="Genomic_DNA"/>
</dbReference>
<comment type="subcellular location">
    <subcellularLocation>
        <location evidence="1">Cell membrane</location>
        <topology evidence="1">Multi-pass membrane protein</topology>
    </subcellularLocation>
</comment>
<keyword evidence="2" id="KW-1003">Cell membrane</keyword>
<name>A0A1I4Q6L6_ECTMO</name>
<evidence type="ECO:0000259" key="7">
    <source>
        <dbReference type="Pfam" id="PF06271"/>
    </source>
</evidence>
<evidence type="ECO:0000256" key="4">
    <source>
        <dbReference type="ARBA" id="ARBA00022989"/>
    </source>
</evidence>
<keyword evidence="4 6" id="KW-1133">Transmembrane helix</keyword>
<dbReference type="PANTHER" id="PTHR36115:SF10">
    <property type="entry name" value="RDD DOMAIN-CONTAINING PROTEIN"/>
    <property type="match status" value="1"/>
</dbReference>
<dbReference type="Pfam" id="PF06271">
    <property type="entry name" value="RDD"/>
    <property type="match status" value="1"/>
</dbReference>
<dbReference type="PANTHER" id="PTHR36115">
    <property type="entry name" value="PROLINE-RICH ANTIGEN HOMOLOG-RELATED"/>
    <property type="match status" value="1"/>
</dbReference>
<feature type="transmembrane region" description="Helical" evidence="6">
    <location>
        <begin position="52"/>
        <end position="73"/>
    </location>
</feature>
<proteinExistence type="predicted"/>
<dbReference type="Proteomes" id="UP000199556">
    <property type="component" value="Unassembled WGS sequence"/>
</dbReference>
<feature type="transmembrane region" description="Helical" evidence="6">
    <location>
        <begin position="94"/>
        <end position="119"/>
    </location>
</feature>
<evidence type="ECO:0000256" key="2">
    <source>
        <dbReference type="ARBA" id="ARBA00022475"/>
    </source>
</evidence>
<dbReference type="InterPro" id="IPR010432">
    <property type="entry name" value="RDD"/>
</dbReference>
<dbReference type="GO" id="GO:0005886">
    <property type="term" value="C:plasma membrane"/>
    <property type="evidence" value="ECO:0007669"/>
    <property type="project" value="UniProtKB-SubCell"/>
</dbReference>
<reference evidence="8 9" key="1">
    <citation type="submission" date="2016-10" db="EMBL/GenBank/DDBJ databases">
        <authorList>
            <person name="de Groot N.N."/>
        </authorList>
    </citation>
    <scope>NUCLEOTIDE SEQUENCE [LARGE SCALE GENOMIC DNA]</scope>
    <source>
        <strain evidence="8 9">DSM 4180</strain>
    </source>
</reference>
<evidence type="ECO:0000313" key="8">
    <source>
        <dbReference type="EMBL" id="SFM35694.1"/>
    </source>
</evidence>
<dbReference type="AlphaFoldDB" id="A0A1I4Q6L6"/>
<feature type="transmembrane region" description="Helical" evidence="6">
    <location>
        <begin position="125"/>
        <end position="146"/>
    </location>
</feature>
<evidence type="ECO:0000256" key="1">
    <source>
        <dbReference type="ARBA" id="ARBA00004651"/>
    </source>
</evidence>
<gene>
    <name evidence="8" type="ORF">SAMN05421721_103195</name>
</gene>
<dbReference type="RefSeq" id="WP_177217571.1">
    <property type="nucleotide sequence ID" value="NZ_FOUO01000003.1"/>
</dbReference>
<dbReference type="STRING" id="195064.SAMN05421721_103195"/>
<feature type="domain" description="RDD" evidence="7">
    <location>
        <begin position="13"/>
        <end position="159"/>
    </location>
</feature>
<keyword evidence="9" id="KW-1185">Reference proteome</keyword>
<evidence type="ECO:0000313" key="9">
    <source>
        <dbReference type="Proteomes" id="UP000199556"/>
    </source>
</evidence>
<keyword evidence="3 6" id="KW-0812">Transmembrane</keyword>
<organism evidence="8 9">
    <name type="scientific">Ectothiorhodospira mobilis</name>
    <dbReference type="NCBI Taxonomy" id="195064"/>
    <lineage>
        <taxon>Bacteria</taxon>
        <taxon>Pseudomonadati</taxon>
        <taxon>Pseudomonadota</taxon>
        <taxon>Gammaproteobacteria</taxon>
        <taxon>Chromatiales</taxon>
        <taxon>Ectothiorhodospiraceae</taxon>
        <taxon>Ectothiorhodospira</taxon>
    </lineage>
</organism>
<accession>A0A1I4Q6L6</accession>
<sequence length="173" mass="18823">MNDSTTGSQPAPVGLLRRLGCMAYDGIMVLAVLLLVTLGVSIFGGITPEHPWYPAYVLLVGLSAFLYYGWFWTHGGISLPMQTWRVRLVSRSGGAVTWLQSLSRFTVALAQWVLVLWGIRLWNTGQVPMAAGVGAVVLAGLVWTVLHPQKLMLHDLLSGTRLIRLGPDRSGGI</sequence>
<feature type="transmembrane region" description="Helical" evidence="6">
    <location>
        <begin position="27"/>
        <end position="46"/>
    </location>
</feature>
<evidence type="ECO:0000256" key="5">
    <source>
        <dbReference type="ARBA" id="ARBA00023136"/>
    </source>
</evidence>
<evidence type="ECO:0000256" key="6">
    <source>
        <dbReference type="SAM" id="Phobius"/>
    </source>
</evidence>
<dbReference type="InterPro" id="IPR051791">
    <property type="entry name" value="Pra-immunoreactive"/>
</dbReference>
<keyword evidence="5 6" id="KW-0472">Membrane</keyword>